<accession>X1I6X1</accession>
<dbReference type="AlphaFoldDB" id="X1I6X1"/>
<dbReference type="SUPFAM" id="SSF89447">
    <property type="entry name" value="AbrB/MazE/MraZ-like"/>
    <property type="match status" value="1"/>
</dbReference>
<evidence type="ECO:0000259" key="1">
    <source>
        <dbReference type="Pfam" id="PF04014"/>
    </source>
</evidence>
<dbReference type="Pfam" id="PF04014">
    <property type="entry name" value="MazE_antitoxin"/>
    <property type="match status" value="1"/>
</dbReference>
<proteinExistence type="predicted"/>
<dbReference type="Gene3D" id="2.10.260.10">
    <property type="match status" value="1"/>
</dbReference>
<sequence length="59" mass="6898">MGRRPLSEKHIRSLTKVSGGRSYAIIIPKEMVNDLKWRAKQKLVINKRGKKLVIEDWKP</sequence>
<dbReference type="InterPro" id="IPR037914">
    <property type="entry name" value="SpoVT-AbrB_sf"/>
</dbReference>
<dbReference type="EMBL" id="BARU01040475">
    <property type="protein sequence ID" value="GAH78141.1"/>
    <property type="molecule type" value="Genomic_DNA"/>
</dbReference>
<organism evidence="2">
    <name type="scientific">marine sediment metagenome</name>
    <dbReference type="NCBI Taxonomy" id="412755"/>
    <lineage>
        <taxon>unclassified sequences</taxon>
        <taxon>metagenomes</taxon>
        <taxon>ecological metagenomes</taxon>
    </lineage>
</organism>
<name>X1I6X1_9ZZZZ</name>
<reference evidence="2" key="1">
    <citation type="journal article" date="2014" name="Front. Microbiol.">
        <title>High frequency of phylogenetically diverse reductive dehalogenase-homologous genes in deep subseafloor sedimentary metagenomes.</title>
        <authorList>
            <person name="Kawai M."/>
            <person name="Futagami T."/>
            <person name="Toyoda A."/>
            <person name="Takaki Y."/>
            <person name="Nishi S."/>
            <person name="Hori S."/>
            <person name="Arai W."/>
            <person name="Tsubouchi T."/>
            <person name="Morono Y."/>
            <person name="Uchiyama I."/>
            <person name="Ito T."/>
            <person name="Fujiyama A."/>
            <person name="Inagaki F."/>
            <person name="Takami H."/>
        </authorList>
    </citation>
    <scope>NUCLEOTIDE SEQUENCE</scope>
    <source>
        <strain evidence="2">Expedition CK06-06</strain>
    </source>
</reference>
<protein>
    <recommendedName>
        <fullName evidence="1">SpoVT-AbrB domain-containing protein</fullName>
    </recommendedName>
</protein>
<dbReference type="InterPro" id="IPR007159">
    <property type="entry name" value="SpoVT-AbrB_dom"/>
</dbReference>
<feature type="domain" description="SpoVT-AbrB" evidence="1">
    <location>
        <begin position="17"/>
        <end position="55"/>
    </location>
</feature>
<gene>
    <name evidence="2" type="ORF">S03H2_62571</name>
</gene>
<comment type="caution">
    <text evidence="2">The sequence shown here is derived from an EMBL/GenBank/DDBJ whole genome shotgun (WGS) entry which is preliminary data.</text>
</comment>
<dbReference type="GO" id="GO:0003677">
    <property type="term" value="F:DNA binding"/>
    <property type="evidence" value="ECO:0007669"/>
    <property type="project" value="InterPro"/>
</dbReference>
<evidence type="ECO:0000313" key="2">
    <source>
        <dbReference type="EMBL" id="GAH78141.1"/>
    </source>
</evidence>